<reference evidence="4" key="1">
    <citation type="journal article" date="2020" name="mSystems">
        <title>Genome- and Community-Level Interaction Insights into Carbon Utilization and Element Cycling Functions of Hydrothermarchaeota in Hydrothermal Sediment.</title>
        <authorList>
            <person name="Zhou Z."/>
            <person name="Liu Y."/>
            <person name="Xu W."/>
            <person name="Pan J."/>
            <person name="Luo Z.H."/>
            <person name="Li M."/>
        </authorList>
    </citation>
    <scope>NUCLEOTIDE SEQUENCE [LARGE SCALE GENOMIC DNA]</scope>
    <source>
        <strain evidence="4">HyVt-237</strain>
    </source>
</reference>
<evidence type="ECO:0000256" key="3">
    <source>
        <dbReference type="HAMAP-Rule" id="MF_00385"/>
    </source>
</evidence>
<accession>A0A7C1BF64</accession>
<name>A0A7C1BF64_UNCW3</name>
<dbReference type="Proteomes" id="UP000885931">
    <property type="component" value="Unassembled WGS sequence"/>
</dbReference>
<sequence length="95" mass="10879">MVKIRLQRVGKRNRPYYRLVVTDSRNPRNGKVLSVLGHYDPLRDGVFAVKLDEVEKWLKQGAQMTPRARELVKLAKKNVEGMSAASQTESLKEEV</sequence>
<dbReference type="GO" id="GO:0003735">
    <property type="term" value="F:structural constituent of ribosome"/>
    <property type="evidence" value="ECO:0007669"/>
    <property type="project" value="InterPro"/>
</dbReference>
<protein>
    <recommendedName>
        <fullName evidence="3">Small ribosomal subunit protein bS16</fullName>
    </recommendedName>
</protein>
<dbReference type="AlphaFoldDB" id="A0A7C1BF64"/>
<dbReference type="InterPro" id="IPR000307">
    <property type="entry name" value="Ribosomal_bS16"/>
</dbReference>
<keyword evidence="1 3" id="KW-0689">Ribosomal protein</keyword>
<dbReference type="GO" id="GO:0006412">
    <property type="term" value="P:translation"/>
    <property type="evidence" value="ECO:0007669"/>
    <property type="project" value="UniProtKB-UniRule"/>
</dbReference>
<dbReference type="GO" id="GO:0015935">
    <property type="term" value="C:small ribosomal subunit"/>
    <property type="evidence" value="ECO:0007669"/>
    <property type="project" value="TreeGrafter"/>
</dbReference>
<organism evidence="4">
    <name type="scientific">candidate division WOR-3 bacterium</name>
    <dbReference type="NCBI Taxonomy" id="2052148"/>
    <lineage>
        <taxon>Bacteria</taxon>
        <taxon>Bacteria division WOR-3</taxon>
    </lineage>
</organism>
<comment type="similarity">
    <text evidence="3">Belongs to the bacterial ribosomal protein bS16 family.</text>
</comment>
<dbReference type="PANTHER" id="PTHR12919">
    <property type="entry name" value="30S RIBOSOMAL PROTEIN S16"/>
    <property type="match status" value="1"/>
</dbReference>
<dbReference type="NCBIfam" id="TIGR00002">
    <property type="entry name" value="S16"/>
    <property type="match status" value="1"/>
</dbReference>
<dbReference type="Gene3D" id="3.30.1320.10">
    <property type="match status" value="1"/>
</dbReference>
<dbReference type="InterPro" id="IPR023803">
    <property type="entry name" value="Ribosomal_bS16_dom_sf"/>
</dbReference>
<dbReference type="EMBL" id="DRBW01000235">
    <property type="protein sequence ID" value="HDM90814.1"/>
    <property type="molecule type" value="Genomic_DNA"/>
</dbReference>
<dbReference type="GO" id="GO:0005737">
    <property type="term" value="C:cytoplasm"/>
    <property type="evidence" value="ECO:0007669"/>
    <property type="project" value="UniProtKB-ARBA"/>
</dbReference>
<evidence type="ECO:0000313" key="4">
    <source>
        <dbReference type="EMBL" id="HDM90814.1"/>
    </source>
</evidence>
<dbReference type="SUPFAM" id="SSF54565">
    <property type="entry name" value="Ribosomal protein S16"/>
    <property type="match status" value="1"/>
</dbReference>
<comment type="caution">
    <text evidence="4">The sequence shown here is derived from an EMBL/GenBank/DDBJ whole genome shotgun (WGS) entry which is preliminary data.</text>
</comment>
<proteinExistence type="inferred from homology"/>
<gene>
    <name evidence="3" type="primary">rpsP</name>
    <name evidence="4" type="ORF">ENG67_06385</name>
</gene>
<keyword evidence="2 3" id="KW-0687">Ribonucleoprotein</keyword>
<dbReference type="HAMAP" id="MF_00385">
    <property type="entry name" value="Ribosomal_bS16"/>
    <property type="match status" value="1"/>
</dbReference>
<evidence type="ECO:0000256" key="1">
    <source>
        <dbReference type="ARBA" id="ARBA00022980"/>
    </source>
</evidence>
<evidence type="ECO:0000256" key="2">
    <source>
        <dbReference type="ARBA" id="ARBA00023274"/>
    </source>
</evidence>
<dbReference type="Pfam" id="PF00886">
    <property type="entry name" value="Ribosomal_S16"/>
    <property type="match status" value="1"/>
</dbReference>
<dbReference type="PANTHER" id="PTHR12919:SF20">
    <property type="entry name" value="SMALL RIBOSOMAL SUBUNIT PROTEIN BS16M"/>
    <property type="match status" value="1"/>
</dbReference>